<dbReference type="InterPro" id="IPR002711">
    <property type="entry name" value="HNH"/>
</dbReference>
<evidence type="ECO:0000313" key="4">
    <source>
        <dbReference type="Proteomes" id="UP000293519"/>
    </source>
</evidence>
<keyword evidence="3" id="KW-0540">Nuclease</keyword>
<feature type="domain" description="HNH nuclease" evidence="2">
    <location>
        <begin position="425"/>
        <end position="477"/>
    </location>
</feature>
<comment type="caution">
    <text evidence="3">The sequence shown here is derived from an EMBL/GenBank/DDBJ whole genome shotgun (WGS) entry which is preliminary data.</text>
</comment>
<dbReference type="SMART" id="SM00507">
    <property type="entry name" value="HNHc"/>
    <property type="match status" value="1"/>
</dbReference>
<keyword evidence="3" id="KW-0378">Hydrolase</keyword>
<reference evidence="3 4" key="1">
    <citation type="journal article" date="2015" name="Stand. Genomic Sci.">
        <title>Genomic Encyclopedia of Bacterial and Archaeal Type Strains, Phase III: the genomes of soil and plant-associated and newly described type strains.</title>
        <authorList>
            <person name="Whitman W.B."/>
            <person name="Woyke T."/>
            <person name="Klenk H.P."/>
            <person name="Zhou Y."/>
            <person name="Lilburn T.G."/>
            <person name="Beck B.J."/>
            <person name="De Vos P."/>
            <person name="Vandamme P."/>
            <person name="Eisen J.A."/>
            <person name="Garrity G."/>
            <person name="Hugenholtz P."/>
            <person name="Kyrpides N.C."/>
        </authorList>
    </citation>
    <scope>NUCLEOTIDE SEQUENCE [LARGE SCALE GENOMIC DNA]</scope>
    <source>
        <strain evidence="3 4">CV2</strain>
    </source>
</reference>
<evidence type="ECO:0000313" key="3">
    <source>
        <dbReference type="EMBL" id="RZS59303.1"/>
    </source>
</evidence>
<organism evidence="3 4">
    <name type="scientific">Microcella putealis</name>
    <dbReference type="NCBI Taxonomy" id="337005"/>
    <lineage>
        <taxon>Bacteria</taxon>
        <taxon>Bacillati</taxon>
        <taxon>Actinomycetota</taxon>
        <taxon>Actinomycetes</taxon>
        <taxon>Micrococcales</taxon>
        <taxon>Microbacteriaceae</taxon>
        <taxon>Microcella</taxon>
    </lineage>
</organism>
<dbReference type="InterPro" id="IPR003870">
    <property type="entry name" value="DUF222"/>
</dbReference>
<keyword evidence="4" id="KW-1185">Reference proteome</keyword>
<dbReference type="CDD" id="cd00085">
    <property type="entry name" value="HNHc"/>
    <property type="match status" value="1"/>
</dbReference>
<dbReference type="GO" id="GO:0004519">
    <property type="term" value="F:endonuclease activity"/>
    <property type="evidence" value="ECO:0007669"/>
    <property type="project" value="UniProtKB-KW"/>
</dbReference>
<dbReference type="RefSeq" id="WP_130484401.1">
    <property type="nucleotide sequence ID" value="NZ_SGWW01000001.1"/>
</dbReference>
<keyword evidence="3" id="KW-0255">Endonuclease</keyword>
<dbReference type="Gene3D" id="1.10.30.50">
    <property type="match status" value="1"/>
</dbReference>
<gene>
    <name evidence="3" type="ORF">EV141_0523</name>
</gene>
<dbReference type="InterPro" id="IPR003615">
    <property type="entry name" value="HNH_nuc"/>
</dbReference>
<protein>
    <submittedName>
        <fullName evidence="3">HNH endonuclease</fullName>
    </submittedName>
</protein>
<comment type="similarity">
    <text evidence="1">Belongs to the Rv1128c/1148c/1588c/1702c/1945/3466 family.</text>
</comment>
<name>A0A4Q7LXM9_9MICO</name>
<dbReference type="Pfam" id="PF01844">
    <property type="entry name" value="HNH"/>
    <property type="match status" value="1"/>
</dbReference>
<dbReference type="AlphaFoldDB" id="A0A4Q7LXM9"/>
<dbReference type="Pfam" id="PF02720">
    <property type="entry name" value="DUF222"/>
    <property type="match status" value="1"/>
</dbReference>
<evidence type="ECO:0000256" key="1">
    <source>
        <dbReference type="ARBA" id="ARBA00023450"/>
    </source>
</evidence>
<dbReference type="OrthoDB" id="5177627at2"/>
<proteinExistence type="inferred from homology"/>
<sequence>MPNSNAMLTSTLVASLVSTEQPFAVPAVDVLNDDELIALQRVLSEVRRRADTASATIAAAVAHRSRPELGHAGLAQRLGARTPQKLLQSLTGGSARDAATMVRVGSLLDAQAEAEAAATAQASGVPIAEPRQPRRPWLDSVTTAVARAELTIEQASVIQLGLGEPDVGECTHAAHARELGAEIAGTEIAGTEMDAGAVPPSRDEPATRHVCSVVTAEQLAVAAAALVACAPVITVEQLAARVREARAVLDAEADVERAADAERARRERRYLHLTVQPDGMTRLSGLLDPESAALVRSAIDGATSPRRGGPRFVSDAEIARTERLLNDPRTTEQIALDALVELVRLGGHVAPTELIGTTPPAVQVIVAERDLRAGAGLARIEGQSEPVSVPTAERHRCTSGTLAIVVDAAGDVLSLGRASRLFTRRQRVALAARDGGCRFPGCDRPPSWAEAHHITEWMHGGRTDTANGILLCRHHHLLLHNNGWAIERHREAGFAFRPPPGVAPDGTLIPAPSKSRALPRAIEAG</sequence>
<accession>A0A4Q7LXM9</accession>
<dbReference type="EMBL" id="SGWW01000001">
    <property type="protein sequence ID" value="RZS59303.1"/>
    <property type="molecule type" value="Genomic_DNA"/>
</dbReference>
<evidence type="ECO:0000259" key="2">
    <source>
        <dbReference type="SMART" id="SM00507"/>
    </source>
</evidence>
<dbReference type="Proteomes" id="UP000293519">
    <property type="component" value="Unassembled WGS sequence"/>
</dbReference>